<feature type="domain" description="Pyrrolo-quinoline quinone repeat" evidence="6">
    <location>
        <begin position="75"/>
        <end position="317"/>
    </location>
</feature>
<dbReference type="GO" id="GO:0051205">
    <property type="term" value="P:protein insertion into membrane"/>
    <property type="evidence" value="ECO:0007669"/>
    <property type="project" value="UniProtKB-UniRule"/>
</dbReference>
<comment type="subunit">
    <text evidence="4">Part of the Bam complex, which is composed of the outer membrane protein BamA, and four lipoproteins BamB, BamC, BamD and BamE.</text>
</comment>
<reference evidence="7 8" key="1">
    <citation type="submission" date="2014-03" db="EMBL/GenBank/DDBJ databases">
        <title>Draft Genome of Photorhabdus luminescens BA1, an Egyptian Isolate.</title>
        <authorList>
            <person name="Ghazal S."/>
            <person name="Hurst S.G.IV."/>
            <person name="Morris K."/>
            <person name="Thomas K."/>
            <person name="Tisa L.S."/>
        </authorList>
    </citation>
    <scope>NUCLEOTIDE SEQUENCE [LARGE SCALE GENOMIC DNA]</scope>
    <source>
        <strain evidence="7 8">BA1</strain>
    </source>
</reference>
<dbReference type="SUPFAM" id="SSF50998">
    <property type="entry name" value="Quinoprotein alcohol dehydrogenase-like"/>
    <property type="match status" value="1"/>
</dbReference>
<organism evidence="7 8">
    <name type="scientific">Photorhabdus aegyptia</name>
    <dbReference type="NCBI Taxonomy" id="2805098"/>
    <lineage>
        <taxon>Bacteria</taxon>
        <taxon>Pseudomonadati</taxon>
        <taxon>Pseudomonadota</taxon>
        <taxon>Gammaproteobacteria</taxon>
        <taxon>Enterobacterales</taxon>
        <taxon>Morganellaceae</taxon>
        <taxon>Photorhabdus</taxon>
    </lineage>
</organism>
<gene>
    <name evidence="4" type="primary">bamB</name>
    <name evidence="7" type="ORF">BA1DRAFT_03530</name>
</gene>
<accession>A0A022PHI2</accession>
<dbReference type="AlphaFoldDB" id="A0A022PHI2"/>
<evidence type="ECO:0000256" key="1">
    <source>
        <dbReference type="ARBA" id="ARBA00022729"/>
    </source>
</evidence>
<dbReference type="PROSITE" id="PS51257">
    <property type="entry name" value="PROKAR_LIPOPROTEIN"/>
    <property type="match status" value="1"/>
</dbReference>
<dbReference type="Proteomes" id="UP000023464">
    <property type="component" value="Unassembled WGS sequence"/>
</dbReference>
<protein>
    <recommendedName>
        <fullName evidence="4">Outer membrane protein assembly factor BamB</fullName>
    </recommendedName>
</protein>
<dbReference type="PANTHER" id="PTHR34512:SF30">
    <property type="entry name" value="OUTER MEMBRANE PROTEIN ASSEMBLY FACTOR BAMB"/>
    <property type="match status" value="1"/>
</dbReference>
<feature type="signal peptide" evidence="5">
    <location>
        <begin position="1"/>
        <end position="18"/>
    </location>
</feature>
<dbReference type="InterPro" id="IPR017687">
    <property type="entry name" value="BamB"/>
</dbReference>
<dbReference type="InterPro" id="IPR011047">
    <property type="entry name" value="Quinoprotein_ADH-like_sf"/>
</dbReference>
<evidence type="ECO:0000259" key="6">
    <source>
        <dbReference type="Pfam" id="PF13360"/>
    </source>
</evidence>
<comment type="subcellular location">
    <subcellularLocation>
        <location evidence="4">Cell outer membrane</location>
        <topology evidence="4">Lipid-anchor</topology>
    </subcellularLocation>
</comment>
<comment type="caution">
    <text evidence="7">The sequence shown here is derived from an EMBL/GenBank/DDBJ whole genome shotgun (WGS) entry which is preliminary data.</text>
</comment>
<evidence type="ECO:0000313" key="8">
    <source>
        <dbReference type="Proteomes" id="UP000023464"/>
    </source>
</evidence>
<dbReference type="GO" id="GO:0009279">
    <property type="term" value="C:cell outer membrane"/>
    <property type="evidence" value="ECO:0007669"/>
    <property type="project" value="UniProtKB-SubCell"/>
</dbReference>
<comment type="function">
    <text evidence="4">Part of the outer membrane protein assembly complex, which is involved in assembly and insertion of beta-barrel proteins into the outer membrane.</text>
</comment>
<evidence type="ECO:0000256" key="2">
    <source>
        <dbReference type="ARBA" id="ARBA00023136"/>
    </source>
</evidence>
<dbReference type="EMBL" id="JFGV01000063">
    <property type="protein sequence ID" value="EYU13965.1"/>
    <property type="molecule type" value="Genomic_DNA"/>
</dbReference>
<dbReference type="PANTHER" id="PTHR34512">
    <property type="entry name" value="CELL SURFACE PROTEIN"/>
    <property type="match status" value="1"/>
</dbReference>
<dbReference type="InterPro" id="IPR015943">
    <property type="entry name" value="WD40/YVTN_repeat-like_dom_sf"/>
</dbReference>
<dbReference type="InterPro" id="IPR018391">
    <property type="entry name" value="PQQ_b-propeller_rpt"/>
</dbReference>
<evidence type="ECO:0000313" key="7">
    <source>
        <dbReference type="EMBL" id="EYU13965.1"/>
    </source>
</evidence>
<comment type="similarity">
    <text evidence="4">Belongs to the BamB family.</text>
</comment>
<evidence type="ECO:0000256" key="4">
    <source>
        <dbReference type="HAMAP-Rule" id="MF_00923"/>
    </source>
</evidence>
<dbReference type="RefSeq" id="WP_036781616.1">
    <property type="nucleotide sequence ID" value="NZ_CAWLTM010000052.1"/>
</dbReference>
<proteinExistence type="inferred from homology"/>
<keyword evidence="3 4" id="KW-0998">Cell outer membrane</keyword>
<keyword evidence="1 4" id="KW-0732">Signal</keyword>
<dbReference type="NCBIfam" id="TIGR03300">
    <property type="entry name" value="assembly_YfgL"/>
    <property type="match status" value="1"/>
</dbReference>
<dbReference type="Gene3D" id="2.130.10.10">
    <property type="entry name" value="YVTN repeat-like/Quinoprotein amine dehydrogenase"/>
    <property type="match status" value="1"/>
</dbReference>
<evidence type="ECO:0000256" key="3">
    <source>
        <dbReference type="ARBA" id="ARBA00023237"/>
    </source>
</evidence>
<keyword evidence="8" id="KW-1185">Reference proteome</keyword>
<dbReference type="NCBIfam" id="NF008351">
    <property type="entry name" value="PRK11138.1"/>
    <property type="match status" value="1"/>
</dbReference>
<keyword evidence="4" id="KW-0564">Palmitate</keyword>
<dbReference type="SMART" id="SM00564">
    <property type="entry name" value="PQQ"/>
    <property type="match status" value="7"/>
</dbReference>
<evidence type="ECO:0000256" key="5">
    <source>
        <dbReference type="SAM" id="SignalP"/>
    </source>
</evidence>
<sequence length="390" mass="42073">MQLRKTLLVGLVASVLLAGCSSEQDTVTMSPLPKVENQFNPSEVWDKSVGDGVGRYYSHLTPTWQGSAVYVADRHGIVKALDIDSGKEIWSVNLAEKAGLLSSRIPALLSGGLTVAGDHLYVGTERAKVIALDTKDGQVAWQSDVAGEALSRPVVSDGLVLIHTSNGMLQALSESDGKVRWSVNLDTPSLSLRGESAPAAAYGAAIVGGDNGRVNAVLISQGQLIWQQRISQVTSSTEIGRLNDVDTTPVISEGVIYAIAYNGNLVALDMRSGQILWKRDLGSVNEMVVSGDNIYIVDQNDRVMGLRQSDGVTLWTQTKLQHRNLTAPEMYNGYLVVGDSEGYLHWLNMDDGKFVAQHKVDSSGLMSRPVVASDKLMVQAKDGTVYLFTR</sequence>
<keyword evidence="4" id="KW-0449">Lipoprotein</keyword>
<keyword evidence="2 4" id="KW-0472">Membrane</keyword>
<dbReference type="GO" id="GO:0043165">
    <property type="term" value="P:Gram-negative-bacterium-type cell outer membrane assembly"/>
    <property type="evidence" value="ECO:0007669"/>
    <property type="project" value="UniProtKB-UniRule"/>
</dbReference>
<dbReference type="PATRIC" id="fig|1393736.3.peg.3598"/>
<name>A0A022PHI2_9GAMM</name>
<dbReference type="InterPro" id="IPR002372">
    <property type="entry name" value="PQQ_rpt_dom"/>
</dbReference>
<feature type="chain" id="PRO_5008979388" description="Outer membrane protein assembly factor BamB" evidence="5">
    <location>
        <begin position="19"/>
        <end position="390"/>
    </location>
</feature>
<dbReference type="HAMAP" id="MF_00923">
    <property type="entry name" value="OM_assembly_BamB"/>
    <property type="match status" value="1"/>
</dbReference>
<dbReference type="Pfam" id="PF13360">
    <property type="entry name" value="PQQ_2"/>
    <property type="match status" value="1"/>
</dbReference>